<keyword evidence="3" id="KW-1185">Reference proteome</keyword>
<organism evidence="2 3">
    <name type="scientific">Chryseobacterium tructae</name>
    <dbReference type="NCBI Taxonomy" id="1037380"/>
    <lineage>
        <taxon>Bacteria</taxon>
        <taxon>Pseudomonadati</taxon>
        <taxon>Bacteroidota</taxon>
        <taxon>Flavobacteriia</taxon>
        <taxon>Flavobacteriales</taxon>
        <taxon>Weeksellaceae</taxon>
        <taxon>Chryseobacterium group</taxon>
        <taxon>Chryseobacterium</taxon>
    </lineage>
</organism>
<dbReference type="Gene3D" id="2.60.40.2700">
    <property type="match status" value="1"/>
</dbReference>
<protein>
    <submittedName>
        <fullName evidence="2">T9SS type A sorting domain-containing protein</fullName>
    </submittedName>
</protein>
<dbReference type="Proteomes" id="UP001595735">
    <property type="component" value="Unassembled WGS sequence"/>
</dbReference>
<dbReference type="EMBL" id="JBHRYO010000002">
    <property type="protein sequence ID" value="MFC3755799.1"/>
    <property type="molecule type" value="Genomic_DNA"/>
</dbReference>
<proteinExistence type="predicted"/>
<sequence>MKCKLLKLFLFAIVLLQASLINAQTDEVRIQKIEVNGNTYTNSSTITLNKGQINTYIKVTYSISKYTPNYLNTGLNVKFFAKMVAGSPYQIFIDSPLFPTISGTAQTYEYTAIIPNTSALIESNNSGKLFMVYTYGNTNATSNTFPVNFVQPAISNNKISGSVITDYQKPAPTITGSEPTIPFGNYTYYWQRKNPGGNWYNLNYGTINTKDYTPPASENRYNYKLRRAVEPTKPGLETSYSNEVDVRINIEENNIVESVTNNGANVIRTLVGSTPRGGTNSFTYQWQEQTNDSFNWYDISGAVNINYEVPSISSAKFYRRIARSSAVPQNYSNGIKIDELKILGNLVVTESYNNIIESEKVQTGQIPKFSRLTTHPTANLKSATGYPMNIQWQSKTEGGTWNNISGATNADYTINTPLTQTTQYKRYIQSQYLPDSESNIITVVVSEQPPIENNKISFDPLNTDHLLGTTPTGGTGDYTYVWAVDLHPDDSIGEFIFWSVSSSPNTNMSEYENAIPLSSNEYHYTRYAISGGVWQKSNTLIFSPEDGIIQGKKISKASLSNKEDNKKMVVAATNNNDIYFNFKNYSGTKADIYLVNVSGGQPIKIMQTDLKDNNSTQISAFPTQYLPGIYIYKIVFNDGSVQTGKIIKK</sequence>
<accession>A0ABV7XVH9</accession>
<reference evidence="3" key="1">
    <citation type="journal article" date="2019" name="Int. J. Syst. Evol. Microbiol.">
        <title>The Global Catalogue of Microorganisms (GCM) 10K type strain sequencing project: providing services to taxonomists for standard genome sequencing and annotation.</title>
        <authorList>
            <consortium name="The Broad Institute Genomics Platform"/>
            <consortium name="The Broad Institute Genome Sequencing Center for Infectious Disease"/>
            <person name="Wu L."/>
            <person name="Ma J."/>
        </authorList>
    </citation>
    <scope>NUCLEOTIDE SEQUENCE [LARGE SCALE GENOMIC DNA]</scope>
    <source>
        <strain evidence="3">CECT 7798</strain>
    </source>
</reference>
<evidence type="ECO:0000313" key="3">
    <source>
        <dbReference type="Proteomes" id="UP001595735"/>
    </source>
</evidence>
<name>A0ABV7XVH9_9FLAO</name>
<dbReference type="RefSeq" id="WP_378169818.1">
    <property type="nucleotide sequence ID" value="NZ_JBHRYO010000002.1"/>
</dbReference>
<keyword evidence="1" id="KW-0732">Signal</keyword>
<feature type="signal peptide" evidence="1">
    <location>
        <begin position="1"/>
        <end position="23"/>
    </location>
</feature>
<feature type="chain" id="PRO_5045613024" evidence="1">
    <location>
        <begin position="24"/>
        <end position="649"/>
    </location>
</feature>
<evidence type="ECO:0000256" key="1">
    <source>
        <dbReference type="SAM" id="SignalP"/>
    </source>
</evidence>
<evidence type="ECO:0000313" key="2">
    <source>
        <dbReference type="EMBL" id="MFC3755799.1"/>
    </source>
</evidence>
<comment type="caution">
    <text evidence="2">The sequence shown here is derived from an EMBL/GenBank/DDBJ whole genome shotgun (WGS) entry which is preliminary data.</text>
</comment>
<gene>
    <name evidence="2" type="ORF">ACFONJ_07465</name>
</gene>